<organism evidence="2 3">
    <name type="scientific">Pristionchus entomophagus</name>
    <dbReference type="NCBI Taxonomy" id="358040"/>
    <lineage>
        <taxon>Eukaryota</taxon>
        <taxon>Metazoa</taxon>
        <taxon>Ecdysozoa</taxon>
        <taxon>Nematoda</taxon>
        <taxon>Chromadorea</taxon>
        <taxon>Rhabditida</taxon>
        <taxon>Rhabditina</taxon>
        <taxon>Diplogasteromorpha</taxon>
        <taxon>Diplogasteroidea</taxon>
        <taxon>Neodiplogasteridae</taxon>
        <taxon>Pristionchus</taxon>
    </lineage>
</organism>
<dbReference type="Proteomes" id="UP001432027">
    <property type="component" value="Unassembled WGS sequence"/>
</dbReference>
<protein>
    <recommendedName>
        <fullName evidence="4">G protein-coupled receptor</fullName>
    </recommendedName>
</protein>
<gene>
    <name evidence="2" type="ORF">PENTCL1PPCAC_27760</name>
</gene>
<name>A0AAV5UGK0_9BILA</name>
<accession>A0AAV5UGK0</accession>
<proteinExistence type="predicted"/>
<feature type="transmembrane region" description="Helical" evidence="1">
    <location>
        <begin position="73"/>
        <end position="99"/>
    </location>
</feature>
<keyword evidence="1" id="KW-0472">Membrane</keyword>
<evidence type="ECO:0000313" key="2">
    <source>
        <dbReference type="EMBL" id="GMT05586.1"/>
    </source>
</evidence>
<keyword evidence="1" id="KW-0812">Transmembrane</keyword>
<dbReference type="EMBL" id="BTSX01000006">
    <property type="protein sequence ID" value="GMT05586.1"/>
    <property type="molecule type" value="Genomic_DNA"/>
</dbReference>
<reference evidence="2" key="1">
    <citation type="submission" date="2023-10" db="EMBL/GenBank/DDBJ databases">
        <title>Genome assembly of Pristionchus species.</title>
        <authorList>
            <person name="Yoshida K."/>
            <person name="Sommer R.J."/>
        </authorList>
    </citation>
    <scope>NUCLEOTIDE SEQUENCE</scope>
    <source>
        <strain evidence="2">RS0144</strain>
    </source>
</reference>
<sequence>MTLACYTWASETLDSDRRTKSIKFIRLEMLAHYLLTLLTLIGWNIPLLIVNVVVDVFNLWWWFTSQFNDNKKIYYRLSCQCLVFFLFMFFNLFYLLYYIHIHYPRPA</sequence>
<evidence type="ECO:0000256" key="1">
    <source>
        <dbReference type="SAM" id="Phobius"/>
    </source>
</evidence>
<keyword evidence="1" id="KW-1133">Transmembrane helix</keyword>
<comment type="caution">
    <text evidence="2">The sequence shown here is derived from an EMBL/GenBank/DDBJ whole genome shotgun (WGS) entry which is preliminary data.</text>
</comment>
<feature type="transmembrane region" description="Helical" evidence="1">
    <location>
        <begin position="30"/>
        <end position="53"/>
    </location>
</feature>
<dbReference type="AlphaFoldDB" id="A0AAV5UGK0"/>
<evidence type="ECO:0000313" key="3">
    <source>
        <dbReference type="Proteomes" id="UP001432027"/>
    </source>
</evidence>
<evidence type="ECO:0008006" key="4">
    <source>
        <dbReference type="Google" id="ProtNLM"/>
    </source>
</evidence>
<keyword evidence="3" id="KW-1185">Reference proteome</keyword>